<feature type="region of interest" description="Disordered" evidence="1">
    <location>
        <begin position="15"/>
        <end position="48"/>
    </location>
</feature>
<dbReference type="EMBL" id="BAUL01000055">
    <property type="protein sequence ID" value="GAD93381.1"/>
    <property type="molecule type" value="Genomic_DNA"/>
</dbReference>
<proteinExistence type="predicted"/>
<organism evidence="2 3">
    <name type="scientific">Byssochlamys spectabilis (strain No. 5 / NBRC 109023)</name>
    <name type="common">Paecilomyces variotii</name>
    <dbReference type="NCBI Taxonomy" id="1356009"/>
    <lineage>
        <taxon>Eukaryota</taxon>
        <taxon>Fungi</taxon>
        <taxon>Dikarya</taxon>
        <taxon>Ascomycota</taxon>
        <taxon>Pezizomycotina</taxon>
        <taxon>Eurotiomycetes</taxon>
        <taxon>Eurotiomycetidae</taxon>
        <taxon>Eurotiales</taxon>
        <taxon>Thermoascaceae</taxon>
        <taxon>Paecilomyces</taxon>
    </lineage>
</organism>
<name>V5FUM5_BYSSN</name>
<accession>V5FUM5</accession>
<gene>
    <name evidence="2" type="ORF">PVAR5_1991</name>
</gene>
<dbReference type="InParanoid" id="V5FUM5"/>
<reference evidence="3" key="1">
    <citation type="journal article" date="2014" name="Genome Announc.">
        <title>Draft genome sequence of the formaldehyde-resistant fungus Byssochlamys spectabilis No. 5 (anamorph Paecilomyces variotii No. 5) (NBRC109023).</title>
        <authorList>
            <person name="Oka T."/>
            <person name="Ekino K."/>
            <person name="Fukuda K."/>
            <person name="Nomura Y."/>
        </authorList>
    </citation>
    <scope>NUCLEOTIDE SEQUENCE [LARGE SCALE GENOMIC DNA]</scope>
    <source>
        <strain evidence="3">No. 5 / NBRC 109023</strain>
    </source>
</reference>
<dbReference type="HOGENOM" id="CLU_1360239_0_0_1"/>
<evidence type="ECO:0000256" key="1">
    <source>
        <dbReference type="SAM" id="MobiDB-lite"/>
    </source>
</evidence>
<comment type="caution">
    <text evidence="2">The sequence shown here is derived from an EMBL/GenBank/DDBJ whole genome shotgun (WGS) entry which is preliminary data.</text>
</comment>
<dbReference type="Proteomes" id="UP000018001">
    <property type="component" value="Unassembled WGS sequence"/>
</dbReference>
<dbReference type="AlphaFoldDB" id="V5FUM5"/>
<evidence type="ECO:0000313" key="3">
    <source>
        <dbReference type="Proteomes" id="UP000018001"/>
    </source>
</evidence>
<evidence type="ECO:0000313" key="2">
    <source>
        <dbReference type="EMBL" id="GAD93381.1"/>
    </source>
</evidence>
<keyword evidence="3" id="KW-1185">Reference proteome</keyword>
<sequence>MDRKEMIVVRGPSIREDNTGAAAGNQPSTMDGFSGEMEPALGDARPKSVTRESMVPRYAVAGRSDALFRLQLAESEPWPMLFYYYHRAILASCKLGRADIIFIPGRLMSTESSVPYAVINGWRFKSPEPGTGSIRGSSGMAEDVASNKHRAERIYFDCIVKPRTWLLGEKRQQGGPPWIQIQVRRVQASGEKTDGGTPVRN</sequence>
<protein>
    <submittedName>
        <fullName evidence="2">Uncharacterized protein</fullName>
    </submittedName>
</protein>